<dbReference type="OrthoDB" id="2430343at2759"/>
<accession>A0A5C3ES63</accession>
<dbReference type="GO" id="GO:0140580">
    <property type="term" value="F:mitochondrion autophagosome adaptor activity"/>
    <property type="evidence" value="ECO:0007669"/>
    <property type="project" value="InterPro"/>
</dbReference>
<name>A0A5C3ES63_9BASI</name>
<feature type="compositionally biased region" description="Low complexity" evidence="1">
    <location>
        <begin position="1"/>
        <end position="22"/>
    </location>
</feature>
<gene>
    <name evidence="2" type="ORF">PSFLO_00383</name>
</gene>
<organism evidence="2 3">
    <name type="scientific">Pseudozyma flocculosa</name>
    <dbReference type="NCBI Taxonomy" id="84751"/>
    <lineage>
        <taxon>Eukaryota</taxon>
        <taxon>Fungi</taxon>
        <taxon>Dikarya</taxon>
        <taxon>Basidiomycota</taxon>
        <taxon>Ustilaginomycotina</taxon>
        <taxon>Ustilaginomycetes</taxon>
        <taxon>Ustilaginales</taxon>
        <taxon>Ustilaginaceae</taxon>
        <taxon>Pseudozyma</taxon>
    </lineage>
</organism>
<dbReference type="PANTHER" id="PTHR38699">
    <property type="entry name" value="CHROMOSOME 1, WHOLE GENOME SHOTGUN SEQUENCE"/>
    <property type="match status" value="1"/>
</dbReference>
<feature type="region of interest" description="Disordered" evidence="1">
    <location>
        <begin position="1"/>
        <end position="35"/>
    </location>
</feature>
<sequence>MPRRSSSLTSSATSVASSSASSDGRDSYKSPLSALPAVPDLRFEQSYISTIRGFLHETDKEQAQQEKSEELDEKRSSGQRDDAEGEVEVGDESSSAAPQKPHHLQRTRASDGEREIWIGALRVEWVPLLYVTIRDQVLSPLVQGAVWGIGSILLGKFSAFPQ</sequence>
<keyword evidence="3" id="KW-1185">Reference proteome</keyword>
<dbReference type="AlphaFoldDB" id="A0A5C3ES63"/>
<dbReference type="EMBL" id="OOIP01000001">
    <property type="protein sequence ID" value="SPO34912.1"/>
    <property type="molecule type" value="Genomic_DNA"/>
</dbReference>
<reference evidence="2 3" key="1">
    <citation type="submission" date="2018-03" db="EMBL/GenBank/DDBJ databases">
        <authorList>
            <person name="Guldener U."/>
        </authorList>
    </citation>
    <scope>NUCLEOTIDE SEQUENCE [LARGE SCALE GENOMIC DNA]</scope>
    <source>
        <strain evidence="2 3">DAOM196992</strain>
    </source>
</reference>
<proteinExistence type="predicted"/>
<evidence type="ECO:0000313" key="3">
    <source>
        <dbReference type="Proteomes" id="UP000323386"/>
    </source>
</evidence>
<dbReference type="PANTHER" id="PTHR38699:SF1">
    <property type="entry name" value="MITOPHAGY RECEPTOR ATG43"/>
    <property type="match status" value="1"/>
</dbReference>
<protein>
    <submittedName>
        <fullName evidence="2">Uncharacterized protein</fullName>
    </submittedName>
</protein>
<dbReference type="Proteomes" id="UP000323386">
    <property type="component" value="Unassembled WGS sequence"/>
</dbReference>
<evidence type="ECO:0000256" key="1">
    <source>
        <dbReference type="SAM" id="MobiDB-lite"/>
    </source>
</evidence>
<feature type="region of interest" description="Disordered" evidence="1">
    <location>
        <begin position="55"/>
        <end position="109"/>
    </location>
</feature>
<evidence type="ECO:0000313" key="2">
    <source>
        <dbReference type="EMBL" id="SPO34912.1"/>
    </source>
</evidence>
<feature type="compositionally biased region" description="Basic and acidic residues" evidence="1">
    <location>
        <begin position="55"/>
        <end position="82"/>
    </location>
</feature>
<dbReference type="InterPro" id="IPR013898">
    <property type="entry name" value="Atg43"/>
</dbReference>
<dbReference type="GO" id="GO:0000423">
    <property type="term" value="P:mitophagy"/>
    <property type="evidence" value="ECO:0007669"/>
    <property type="project" value="InterPro"/>
</dbReference>